<proteinExistence type="predicted"/>
<keyword evidence="1" id="KW-0472">Membrane</keyword>
<gene>
    <name evidence="2" type="ORF">NDU88_004106</name>
</gene>
<comment type="caution">
    <text evidence="2">The sequence shown here is derived from an EMBL/GenBank/DDBJ whole genome shotgun (WGS) entry which is preliminary data.</text>
</comment>
<dbReference type="Proteomes" id="UP001066276">
    <property type="component" value="Chromosome 3_1"/>
</dbReference>
<reference evidence="2" key="1">
    <citation type="journal article" date="2022" name="bioRxiv">
        <title>Sequencing and chromosome-scale assembly of the giantPleurodeles waltlgenome.</title>
        <authorList>
            <person name="Brown T."/>
            <person name="Elewa A."/>
            <person name="Iarovenko S."/>
            <person name="Subramanian E."/>
            <person name="Araus A.J."/>
            <person name="Petzold A."/>
            <person name="Susuki M."/>
            <person name="Suzuki K.-i.T."/>
            <person name="Hayashi T."/>
            <person name="Toyoda A."/>
            <person name="Oliveira C."/>
            <person name="Osipova E."/>
            <person name="Leigh N.D."/>
            <person name="Simon A."/>
            <person name="Yun M.H."/>
        </authorList>
    </citation>
    <scope>NUCLEOTIDE SEQUENCE</scope>
    <source>
        <strain evidence="2">20211129_DDA</strain>
        <tissue evidence="2">Liver</tissue>
    </source>
</reference>
<sequence>MSTLFGAGFSTRVERLRHYLGLFRCRLWYLVTAFLVGQAMAFRQWRPRGLLFLHLTLGLGRGRCTHFLCRRRWPVPIAVIRE</sequence>
<dbReference type="EMBL" id="JANPWB010000005">
    <property type="protein sequence ID" value="KAJ1187329.1"/>
    <property type="molecule type" value="Genomic_DNA"/>
</dbReference>
<name>A0AAV7UH55_PLEWA</name>
<protein>
    <submittedName>
        <fullName evidence="2">Uncharacterized protein</fullName>
    </submittedName>
</protein>
<keyword evidence="1" id="KW-1133">Transmembrane helix</keyword>
<evidence type="ECO:0000256" key="1">
    <source>
        <dbReference type="SAM" id="Phobius"/>
    </source>
</evidence>
<keyword evidence="1" id="KW-0812">Transmembrane</keyword>
<feature type="transmembrane region" description="Helical" evidence="1">
    <location>
        <begin position="27"/>
        <end position="45"/>
    </location>
</feature>
<accession>A0AAV7UH55</accession>
<dbReference type="AlphaFoldDB" id="A0AAV7UH55"/>
<keyword evidence="3" id="KW-1185">Reference proteome</keyword>
<evidence type="ECO:0000313" key="3">
    <source>
        <dbReference type="Proteomes" id="UP001066276"/>
    </source>
</evidence>
<organism evidence="2 3">
    <name type="scientific">Pleurodeles waltl</name>
    <name type="common">Iberian ribbed newt</name>
    <dbReference type="NCBI Taxonomy" id="8319"/>
    <lineage>
        <taxon>Eukaryota</taxon>
        <taxon>Metazoa</taxon>
        <taxon>Chordata</taxon>
        <taxon>Craniata</taxon>
        <taxon>Vertebrata</taxon>
        <taxon>Euteleostomi</taxon>
        <taxon>Amphibia</taxon>
        <taxon>Batrachia</taxon>
        <taxon>Caudata</taxon>
        <taxon>Salamandroidea</taxon>
        <taxon>Salamandridae</taxon>
        <taxon>Pleurodelinae</taxon>
        <taxon>Pleurodeles</taxon>
    </lineage>
</organism>
<evidence type="ECO:0000313" key="2">
    <source>
        <dbReference type="EMBL" id="KAJ1187329.1"/>
    </source>
</evidence>